<dbReference type="InterPro" id="IPR038606">
    <property type="entry name" value="To_sf"/>
</dbReference>
<proteinExistence type="inferred from homology"/>
<evidence type="ECO:0000256" key="1">
    <source>
        <dbReference type="ARBA" id="ARBA00022729"/>
    </source>
</evidence>
<name>A0A336MQ15_CULSO</name>
<evidence type="ECO:0000256" key="2">
    <source>
        <dbReference type="ARBA" id="ARBA00023108"/>
    </source>
</evidence>
<dbReference type="EMBL" id="UFQT01001404">
    <property type="protein sequence ID" value="SSX30387.1"/>
    <property type="molecule type" value="Genomic_DNA"/>
</dbReference>
<dbReference type="Pfam" id="PF06585">
    <property type="entry name" value="JHBP"/>
    <property type="match status" value="1"/>
</dbReference>
<dbReference type="Gene3D" id="3.15.10.30">
    <property type="entry name" value="Haemolymph juvenile hormone binding protein"/>
    <property type="match status" value="1"/>
</dbReference>
<evidence type="ECO:0000313" key="5">
    <source>
        <dbReference type="EMBL" id="SSX24488.1"/>
    </source>
</evidence>
<dbReference type="VEuPathDB" id="VectorBase:CSON010874"/>
<sequence length="250" mass="28041">MTGKTVLFISVIVLLFNIVIAQYNLPSYIQVCRKDDPKLGQCMKKSVEGLRPYLRSGIKELDIPPIEPILIGDLIVSESVPGQGVSITARDVKAYGPSNFILKKLDVVEYAKKYNFKVELPQLYAEGTYDIDGRILLIPVKGNGRFHGNFSRALADVRVRNEIVTKPDGQTYSVVKKIDIKIQVKDGKIRLDNLFGGDRVLGDVINETINRNFDILSKEIIPLIERALSKYFKKVGNKILGTYPESVLFP</sequence>
<keyword evidence="2" id="KW-0090">Biological rhythms</keyword>
<dbReference type="GO" id="GO:0005615">
    <property type="term" value="C:extracellular space"/>
    <property type="evidence" value="ECO:0007669"/>
    <property type="project" value="TreeGrafter"/>
</dbReference>
<protein>
    <submittedName>
        <fullName evidence="6">CSON002427 protein</fullName>
    </submittedName>
    <submittedName>
        <fullName evidence="5">CSON010874 protein</fullName>
    </submittedName>
</protein>
<evidence type="ECO:0000313" key="6">
    <source>
        <dbReference type="EMBL" id="SSX30387.1"/>
    </source>
</evidence>
<dbReference type="PANTHER" id="PTHR11008:SF14">
    <property type="entry name" value="CIRCADIAN CLOCK-CONTROLLED PROTEIN-LIKE PROTEIN"/>
    <property type="match status" value="1"/>
</dbReference>
<gene>
    <name evidence="6" type="primary">CSON002427</name>
    <name evidence="5" type="synonym">CSON010874</name>
</gene>
<dbReference type="PANTHER" id="PTHR11008">
    <property type="entry name" value="PROTEIN TAKEOUT-LIKE PROTEIN"/>
    <property type="match status" value="1"/>
</dbReference>
<dbReference type="GO" id="GO:0007623">
    <property type="term" value="P:circadian rhythm"/>
    <property type="evidence" value="ECO:0007669"/>
    <property type="project" value="UniProtKB-ARBA"/>
</dbReference>
<comment type="similarity">
    <text evidence="3">Belongs to the TO family.</text>
</comment>
<dbReference type="VEuPathDB" id="VectorBase:CSON002427"/>
<reference evidence="6" key="1">
    <citation type="submission" date="2018-07" db="EMBL/GenBank/DDBJ databases">
        <authorList>
            <person name="Quirk P.G."/>
            <person name="Krulwich T.A."/>
        </authorList>
    </citation>
    <scope>NUCLEOTIDE SEQUENCE</scope>
</reference>
<feature type="signal peptide" evidence="4">
    <location>
        <begin position="1"/>
        <end position="21"/>
    </location>
</feature>
<keyword evidence="1 4" id="KW-0732">Signal</keyword>
<dbReference type="AlphaFoldDB" id="A0A336MQ15"/>
<evidence type="ECO:0000256" key="3">
    <source>
        <dbReference type="ARBA" id="ARBA00060902"/>
    </source>
</evidence>
<dbReference type="FunFam" id="3.15.10.30:FF:000001">
    <property type="entry name" value="Takeout-like protein 1"/>
    <property type="match status" value="1"/>
</dbReference>
<dbReference type="SMART" id="SM00700">
    <property type="entry name" value="JHBP"/>
    <property type="match status" value="1"/>
</dbReference>
<dbReference type="InterPro" id="IPR010562">
    <property type="entry name" value="Haemolymph_juvenile_hormone-bd"/>
</dbReference>
<dbReference type="EMBL" id="UFQT01000450">
    <property type="protein sequence ID" value="SSX24488.1"/>
    <property type="molecule type" value="Genomic_DNA"/>
</dbReference>
<accession>A0A336MQ15</accession>
<feature type="chain" id="PRO_5036062386" evidence="4">
    <location>
        <begin position="22"/>
        <end position="250"/>
    </location>
</feature>
<evidence type="ECO:0000256" key="4">
    <source>
        <dbReference type="SAM" id="SignalP"/>
    </source>
</evidence>
<organism evidence="6">
    <name type="scientific">Culicoides sonorensis</name>
    <name type="common">Biting midge</name>
    <dbReference type="NCBI Taxonomy" id="179676"/>
    <lineage>
        <taxon>Eukaryota</taxon>
        <taxon>Metazoa</taxon>
        <taxon>Ecdysozoa</taxon>
        <taxon>Arthropoda</taxon>
        <taxon>Hexapoda</taxon>
        <taxon>Insecta</taxon>
        <taxon>Pterygota</taxon>
        <taxon>Neoptera</taxon>
        <taxon>Endopterygota</taxon>
        <taxon>Diptera</taxon>
        <taxon>Nematocera</taxon>
        <taxon>Chironomoidea</taxon>
        <taxon>Ceratopogonidae</taxon>
        <taxon>Ceratopogoninae</taxon>
        <taxon>Culicoides</taxon>
        <taxon>Monoculicoides</taxon>
    </lineage>
</organism>